<keyword evidence="3" id="KW-0808">Transferase</keyword>
<dbReference type="Gene3D" id="3.30.565.10">
    <property type="entry name" value="Histidine kinase-like ATPase, C-terminal domain"/>
    <property type="match status" value="1"/>
</dbReference>
<dbReference type="GO" id="GO:0000156">
    <property type="term" value="F:phosphorelay response regulator activity"/>
    <property type="evidence" value="ECO:0007669"/>
    <property type="project" value="TreeGrafter"/>
</dbReference>
<dbReference type="OrthoDB" id="9792686at2"/>
<accession>A0A399CT56</accession>
<dbReference type="GO" id="GO:0004673">
    <property type="term" value="F:protein histidine kinase activity"/>
    <property type="evidence" value="ECO:0007669"/>
    <property type="project" value="UniProtKB-EC"/>
</dbReference>
<dbReference type="SUPFAM" id="SSF55785">
    <property type="entry name" value="PYP-like sensor domain (PAS domain)"/>
    <property type="match status" value="1"/>
</dbReference>
<keyword evidence="5 9" id="KW-0418">Kinase</keyword>
<evidence type="ECO:0000313" key="9">
    <source>
        <dbReference type="EMBL" id="RIH63145.1"/>
    </source>
</evidence>
<comment type="catalytic activity">
    <reaction evidence="1">
        <text>ATP + protein L-histidine = ADP + protein N-phospho-L-histidine.</text>
        <dbReference type="EC" id="2.7.13.3"/>
    </reaction>
</comment>
<proteinExistence type="predicted"/>
<evidence type="ECO:0000256" key="2">
    <source>
        <dbReference type="ARBA" id="ARBA00012438"/>
    </source>
</evidence>
<dbReference type="PANTHER" id="PTHR42878">
    <property type="entry name" value="TWO-COMPONENT HISTIDINE KINASE"/>
    <property type="match status" value="1"/>
</dbReference>
<gene>
    <name evidence="9" type="ORF">D1164_21315</name>
</gene>
<dbReference type="EMBL" id="QWET01000025">
    <property type="protein sequence ID" value="RIH63145.1"/>
    <property type="molecule type" value="Genomic_DNA"/>
</dbReference>
<name>A0A399CT56_9BACT</name>
<dbReference type="Gene3D" id="3.30.450.20">
    <property type="entry name" value="PAS domain"/>
    <property type="match status" value="1"/>
</dbReference>
<feature type="domain" description="Histidine kinase" evidence="8">
    <location>
        <begin position="167"/>
        <end position="377"/>
    </location>
</feature>
<evidence type="ECO:0000259" key="8">
    <source>
        <dbReference type="PROSITE" id="PS50109"/>
    </source>
</evidence>
<dbReference type="SUPFAM" id="SSF55874">
    <property type="entry name" value="ATPase domain of HSP90 chaperone/DNA topoisomerase II/histidine kinase"/>
    <property type="match status" value="1"/>
</dbReference>
<keyword evidence="4" id="KW-0547">Nucleotide-binding</keyword>
<dbReference type="GO" id="GO:0030295">
    <property type="term" value="F:protein kinase activator activity"/>
    <property type="evidence" value="ECO:0007669"/>
    <property type="project" value="TreeGrafter"/>
</dbReference>
<dbReference type="SMART" id="SM00387">
    <property type="entry name" value="HATPase_c"/>
    <property type="match status" value="1"/>
</dbReference>
<dbReference type="PROSITE" id="PS50109">
    <property type="entry name" value="HIS_KIN"/>
    <property type="match status" value="1"/>
</dbReference>
<dbReference type="RefSeq" id="WP_119351931.1">
    <property type="nucleotide sequence ID" value="NZ_QWET01000025.1"/>
</dbReference>
<evidence type="ECO:0000256" key="6">
    <source>
        <dbReference type="ARBA" id="ARBA00022840"/>
    </source>
</evidence>
<sequence length="385" mass="43210">MNRKKPTYFAPAERANSLQIEEDIRMFANNPALNKIADAVSVMLVILNRQRQIIFANQLFLNFIRLENIDDVAGKRPGEALKCIHSNEEEGGCGTSEFCRTCGAVQAILESQTGKSSVKECRITTRSGDALDLRVTATPYMENGSEYTAFAIHDISHEKRRQTLERIFFHDVLNTAGSVAGLSSILLEIKDPDEITEIVSSIKQATEHMIDEIQMQQNLSAAERGDLIPEFKEIKSLKLLNDITEMYSKYEIASNKCISLKENAENVSFFSDPVILRRITGNMLKNALEASMPGSTISFSCSCINHSVRFSVHNDSYIDRKIQLQLFNRSFSTKGMGRGIGTYSMKLFGEKYLRGKVWFESSVEKGTTFFIEVPKNPDKNAEGNP</sequence>
<dbReference type="InterPro" id="IPR003594">
    <property type="entry name" value="HATPase_dom"/>
</dbReference>
<reference evidence="9 10" key="1">
    <citation type="journal article" date="2015" name="Int. J. Syst. Evol. Microbiol.">
        <title>Mariniphaga sediminis sp. nov., isolated from coastal sediment.</title>
        <authorList>
            <person name="Wang F.Q."/>
            <person name="Shen Q.Y."/>
            <person name="Chen G.J."/>
            <person name="Du Z.J."/>
        </authorList>
    </citation>
    <scope>NUCLEOTIDE SEQUENCE [LARGE SCALE GENOMIC DNA]</scope>
    <source>
        <strain evidence="9 10">SY21</strain>
    </source>
</reference>
<keyword evidence="10" id="KW-1185">Reference proteome</keyword>
<dbReference type="AlphaFoldDB" id="A0A399CT56"/>
<dbReference type="EC" id="2.7.13.3" evidence="2"/>
<organism evidence="9 10">
    <name type="scientific">Mariniphaga sediminis</name>
    <dbReference type="NCBI Taxonomy" id="1628158"/>
    <lineage>
        <taxon>Bacteria</taxon>
        <taxon>Pseudomonadati</taxon>
        <taxon>Bacteroidota</taxon>
        <taxon>Bacteroidia</taxon>
        <taxon>Marinilabiliales</taxon>
        <taxon>Prolixibacteraceae</taxon>
        <taxon>Mariniphaga</taxon>
    </lineage>
</organism>
<evidence type="ECO:0000256" key="7">
    <source>
        <dbReference type="ARBA" id="ARBA00023012"/>
    </source>
</evidence>
<comment type="caution">
    <text evidence="9">The sequence shown here is derived from an EMBL/GenBank/DDBJ whole genome shotgun (WGS) entry which is preliminary data.</text>
</comment>
<dbReference type="Proteomes" id="UP000266441">
    <property type="component" value="Unassembled WGS sequence"/>
</dbReference>
<dbReference type="GO" id="GO:0007234">
    <property type="term" value="P:osmosensory signaling via phosphorelay pathway"/>
    <property type="evidence" value="ECO:0007669"/>
    <property type="project" value="TreeGrafter"/>
</dbReference>
<dbReference type="Pfam" id="PF02518">
    <property type="entry name" value="HATPase_c"/>
    <property type="match status" value="1"/>
</dbReference>
<evidence type="ECO:0000256" key="1">
    <source>
        <dbReference type="ARBA" id="ARBA00000085"/>
    </source>
</evidence>
<protein>
    <recommendedName>
        <fullName evidence="2">histidine kinase</fullName>
        <ecNumber evidence="2">2.7.13.3</ecNumber>
    </recommendedName>
</protein>
<dbReference type="InterPro" id="IPR005467">
    <property type="entry name" value="His_kinase_dom"/>
</dbReference>
<evidence type="ECO:0000256" key="4">
    <source>
        <dbReference type="ARBA" id="ARBA00022741"/>
    </source>
</evidence>
<keyword evidence="6" id="KW-0067">ATP-binding</keyword>
<evidence type="ECO:0000256" key="5">
    <source>
        <dbReference type="ARBA" id="ARBA00022777"/>
    </source>
</evidence>
<evidence type="ECO:0000256" key="3">
    <source>
        <dbReference type="ARBA" id="ARBA00022679"/>
    </source>
</evidence>
<keyword evidence="7" id="KW-0902">Two-component regulatory system</keyword>
<dbReference type="InterPro" id="IPR035965">
    <property type="entry name" value="PAS-like_dom_sf"/>
</dbReference>
<dbReference type="PANTHER" id="PTHR42878:SF7">
    <property type="entry name" value="SENSOR HISTIDINE KINASE GLRK"/>
    <property type="match status" value="1"/>
</dbReference>
<evidence type="ECO:0000313" key="10">
    <source>
        <dbReference type="Proteomes" id="UP000266441"/>
    </source>
</evidence>
<dbReference type="GO" id="GO:0005524">
    <property type="term" value="F:ATP binding"/>
    <property type="evidence" value="ECO:0007669"/>
    <property type="project" value="UniProtKB-KW"/>
</dbReference>
<dbReference type="InterPro" id="IPR050351">
    <property type="entry name" value="BphY/WalK/GraS-like"/>
</dbReference>
<dbReference type="InterPro" id="IPR036890">
    <property type="entry name" value="HATPase_C_sf"/>
</dbReference>